<evidence type="ECO:0000256" key="6">
    <source>
        <dbReference type="ARBA" id="ARBA00022692"/>
    </source>
</evidence>
<feature type="transmembrane region" description="Helical" evidence="17">
    <location>
        <begin position="215"/>
        <end position="237"/>
    </location>
</feature>
<dbReference type="EMBL" id="MUZQ01000386">
    <property type="protein sequence ID" value="OWK51897.1"/>
    <property type="molecule type" value="Genomic_DNA"/>
</dbReference>
<proteinExistence type="predicted"/>
<reference evidence="19 20" key="1">
    <citation type="submission" date="2017-05" db="EMBL/GenBank/DDBJ databases">
        <title>Genome of assembly of the Bengalese finch, Lonchura striata domestica.</title>
        <authorList>
            <person name="Colquitt B.M."/>
            <person name="Brainard M.S."/>
        </authorList>
    </citation>
    <scope>NUCLEOTIDE SEQUENCE [LARGE SCALE GENOMIC DNA]</scope>
    <source>
        <strain evidence="19">White83orange57</strain>
    </source>
</reference>
<evidence type="ECO:0000256" key="10">
    <source>
        <dbReference type="ARBA" id="ARBA00022989"/>
    </source>
</evidence>
<dbReference type="InterPro" id="IPR027359">
    <property type="entry name" value="Volt_channel_dom_sf"/>
</dbReference>
<comment type="subcellular location">
    <subcellularLocation>
        <location evidence="1">Membrane</location>
        <topology evidence="1">Multi-pass membrane protein</topology>
    </subcellularLocation>
</comment>
<keyword evidence="4" id="KW-0109">Calcium transport</keyword>
<feature type="region of interest" description="Disordered" evidence="16">
    <location>
        <begin position="1"/>
        <end position="34"/>
    </location>
</feature>
<dbReference type="Pfam" id="PF00520">
    <property type="entry name" value="Ion_trans"/>
    <property type="match status" value="1"/>
</dbReference>
<keyword evidence="10 17" id="KW-1133">Transmembrane helix</keyword>
<dbReference type="InterPro" id="IPR050599">
    <property type="entry name" value="VDCC_alpha-1_subunit"/>
</dbReference>
<dbReference type="GO" id="GO:0008331">
    <property type="term" value="F:high voltage-gated calcium channel activity"/>
    <property type="evidence" value="ECO:0007669"/>
    <property type="project" value="TreeGrafter"/>
</dbReference>
<dbReference type="FunFam" id="1.20.120.350:FF:000015">
    <property type="entry name" value="Voltage-dependent N-type calcium channel subunit alpha"/>
    <property type="match status" value="1"/>
</dbReference>
<feature type="transmembrane region" description="Helical" evidence="17">
    <location>
        <begin position="89"/>
        <end position="106"/>
    </location>
</feature>
<dbReference type="GO" id="GO:0043025">
    <property type="term" value="C:neuronal cell body"/>
    <property type="evidence" value="ECO:0007669"/>
    <property type="project" value="TreeGrafter"/>
</dbReference>
<dbReference type="GO" id="GO:0045202">
    <property type="term" value="C:synapse"/>
    <property type="evidence" value="ECO:0007669"/>
    <property type="project" value="GOC"/>
</dbReference>
<evidence type="ECO:0000256" key="1">
    <source>
        <dbReference type="ARBA" id="ARBA00004141"/>
    </source>
</evidence>
<keyword evidence="11" id="KW-0406">Ion transport</keyword>
<evidence type="ECO:0000256" key="2">
    <source>
        <dbReference type="ARBA" id="ARBA00022448"/>
    </source>
</evidence>
<evidence type="ECO:0000256" key="9">
    <source>
        <dbReference type="ARBA" id="ARBA00022882"/>
    </source>
</evidence>
<evidence type="ECO:0000256" key="16">
    <source>
        <dbReference type="SAM" id="MobiDB-lite"/>
    </source>
</evidence>
<keyword evidence="3" id="KW-0597">Phosphoprotein</keyword>
<keyword evidence="8" id="KW-0106">Calcium</keyword>
<keyword evidence="20" id="KW-1185">Reference proteome</keyword>
<organism evidence="19 20">
    <name type="scientific">Lonchura striata</name>
    <name type="common">white-rumped munia</name>
    <dbReference type="NCBI Taxonomy" id="40157"/>
    <lineage>
        <taxon>Eukaryota</taxon>
        <taxon>Metazoa</taxon>
        <taxon>Chordata</taxon>
        <taxon>Craniata</taxon>
        <taxon>Vertebrata</taxon>
        <taxon>Euteleostomi</taxon>
        <taxon>Archelosauria</taxon>
        <taxon>Archosauria</taxon>
        <taxon>Dinosauria</taxon>
        <taxon>Saurischia</taxon>
        <taxon>Theropoda</taxon>
        <taxon>Coelurosauria</taxon>
        <taxon>Aves</taxon>
        <taxon>Neognathae</taxon>
        <taxon>Neoaves</taxon>
        <taxon>Telluraves</taxon>
        <taxon>Australaves</taxon>
        <taxon>Passeriformes</taxon>
        <taxon>Passeroidea</taxon>
        <taxon>Estrildidae</taxon>
        <taxon>Estrildinae</taxon>
        <taxon>Lonchura</taxon>
    </lineage>
</organism>
<feature type="transmembrane region" description="Helical" evidence="17">
    <location>
        <begin position="127"/>
        <end position="148"/>
    </location>
</feature>
<keyword evidence="6 17" id="KW-0812">Transmembrane</keyword>
<dbReference type="SUPFAM" id="SSF81324">
    <property type="entry name" value="Voltage-gated potassium channels"/>
    <property type="match status" value="1"/>
</dbReference>
<evidence type="ECO:0000256" key="4">
    <source>
        <dbReference type="ARBA" id="ARBA00022568"/>
    </source>
</evidence>
<evidence type="ECO:0000256" key="7">
    <source>
        <dbReference type="ARBA" id="ARBA00022737"/>
    </source>
</evidence>
<comment type="caution">
    <text evidence="19">The sequence shown here is derived from an EMBL/GenBank/DDBJ whole genome shotgun (WGS) entry which is preliminary data.</text>
</comment>
<dbReference type="PANTHER" id="PTHR45628:SF6">
    <property type="entry name" value="VOLTAGE-DEPENDENT N-TYPE CALCIUM CHANNEL SUBUNIT ALPHA-1B"/>
    <property type="match status" value="1"/>
</dbReference>
<gene>
    <name evidence="19" type="primary">CACNA1B_1</name>
    <name evidence="19" type="ORF">RLOC_00009495</name>
</gene>
<dbReference type="Gene3D" id="1.10.287.70">
    <property type="match status" value="1"/>
</dbReference>
<dbReference type="AlphaFoldDB" id="A0A218UDN0"/>
<evidence type="ECO:0000256" key="3">
    <source>
        <dbReference type="ARBA" id="ARBA00022553"/>
    </source>
</evidence>
<dbReference type="Proteomes" id="UP000197619">
    <property type="component" value="Unassembled WGS sequence"/>
</dbReference>
<evidence type="ECO:0000313" key="20">
    <source>
        <dbReference type="Proteomes" id="UP000197619"/>
    </source>
</evidence>
<evidence type="ECO:0000256" key="11">
    <source>
        <dbReference type="ARBA" id="ARBA00023065"/>
    </source>
</evidence>
<evidence type="ECO:0000256" key="5">
    <source>
        <dbReference type="ARBA" id="ARBA00022673"/>
    </source>
</evidence>
<keyword evidence="5" id="KW-0107">Calcium channel</keyword>
<evidence type="ECO:0000256" key="12">
    <source>
        <dbReference type="ARBA" id="ARBA00023136"/>
    </source>
</evidence>
<evidence type="ECO:0000256" key="13">
    <source>
        <dbReference type="ARBA" id="ARBA00023157"/>
    </source>
</evidence>
<keyword evidence="15" id="KW-0407">Ion channel</keyword>
<keyword evidence="9" id="KW-0851">Voltage-gated channel</keyword>
<dbReference type="Gene3D" id="1.20.120.350">
    <property type="entry name" value="Voltage-gated potassium channels. Chain C"/>
    <property type="match status" value="1"/>
</dbReference>
<sequence length="473" mass="52452">MARFGDDLPTRYGGGGPAGAGRGSSRQGGPQAAQRMYKQTMAQRARTMALYNPIPVKQNCFTVNRSLFIFSEDNVIRKYAKRITEWPPFEYMILATIIANCIVLALEQHLPDGDKTPMSERLDDTEPYFIGIFCFEAGIKIIALGFVFHKGSYLRNGWNVMDFVVVLTGILATAGTDFDLRTLRAVRVLRPLKLVSGIPSLQVVLKSIMKAMVPLLQIGLLLFFAIVMFAIIGLEFYMGKFHKTCFSNETGEEVGDFPCGEEPPARQCESGTTCREYWQGPNYGITNFDNILFAVLTVFQCITMEGWTDILYNVSPLLGLGGFGWEETVLEEKSHLVCVVFTSWPPAFEEDGSCLPEGLFLVESVVLSCVWGQWGAGSAGGGVTPRCCCALLGESEQVLTMPHRKSKLYKIGWQKQQLLHILYLEVSSPDCVIKLVTLSSRIGFAQSSPVLQNPVTHLHPWHDSVGCREDAPD</sequence>
<accession>A0A218UDN0</accession>
<keyword evidence="13" id="KW-1015">Disulfide bond</keyword>
<name>A0A218UDN0_9PASE</name>
<feature type="compositionally biased region" description="Gly residues" evidence="16">
    <location>
        <begin position="12"/>
        <end position="22"/>
    </location>
</feature>
<dbReference type="GO" id="GO:0007268">
    <property type="term" value="P:chemical synaptic transmission"/>
    <property type="evidence" value="ECO:0007669"/>
    <property type="project" value="TreeGrafter"/>
</dbReference>
<feature type="domain" description="Ion transport" evidence="18">
    <location>
        <begin position="87"/>
        <end position="315"/>
    </location>
</feature>
<keyword evidence="12 17" id="KW-0472">Membrane</keyword>
<evidence type="ECO:0000256" key="17">
    <source>
        <dbReference type="SAM" id="Phobius"/>
    </source>
</evidence>
<evidence type="ECO:0000256" key="8">
    <source>
        <dbReference type="ARBA" id="ARBA00022837"/>
    </source>
</evidence>
<evidence type="ECO:0000256" key="15">
    <source>
        <dbReference type="ARBA" id="ARBA00023303"/>
    </source>
</evidence>
<keyword evidence="2" id="KW-0813">Transport</keyword>
<dbReference type="PANTHER" id="PTHR45628">
    <property type="entry name" value="VOLTAGE-DEPENDENT CALCIUM CHANNEL TYPE A SUBUNIT ALPHA-1"/>
    <property type="match status" value="1"/>
</dbReference>
<keyword evidence="14" id="KW-0325">Glycoprotein</keyword>
<evidence type="ECO:0000259" key="18">
    <source>
        <dbReference type="Pfam" id="PF00520"/>
    </source>
</evidence>
<dbReference type="GO" id="GO:0098703">
    <property type="term" value="P:calcium ion import across plasma membrane"/>
    <property type="evidence" value="ECO:0007669"/>
    <property type="project" value="TreeGrafter"/>
</dbReference>
<dbReference type="InterPro" id="IPR005821">
    <property type="entry name" value="Ion_trans_dom"/>
</dbReference>
<evidence type="ECO:0000256" key="14">
    <source>
        <dbReference type="ARBA" id="ARBA00023180"/>
    </source>
</evidence>
<keyword evidence="7" id="KW-0677">Repeat</keyword>
<evidence type="ECO:0000313" key="19">
    <source>
        <dbReference type="EMBL" id="OWK51897.1"/>
    </source>
</evidence>
<dbReference type="GO" id="GO:0005891">
    <property type="term" value="C:voltage-gated calcium channel complex"/>
    <property type="evidence" value="ECO:0007669"/>
    <property type="project" value="TreeGrafter"/>
</dbReference>
<protein>
    <submittedName>
        <fullName evidence="19">Voltage-dependent N-type calcium channel subunit alpha-1B</fullName>
    </submittedName>
</protein>